<protein>
    <recommendedName>
        <fullName evidence="6">Gustatory receptor</fullName>
    </recommendedName>
</protein>
<feature type="transmembrane region" description="Helical" evidence="6">
    <location>
        <begin position="276"/>
        <end position="294"/>
    </location>
</feature>
<sequence length="329" mass="37783">MGRWFTVHDVHETFRPFYYLLKATGLAPYHLTRRQANDRCERYCAVGYTATFLFVYSYAIYSYLFTTNTGHLYISKIVAVMENGYMFCEFMTTNLAIVFGLLTRHRVTETFTQLFEVDEQLRALQWSVDHSQQHCQLTVFCGALLGSFLTMLSATILIVTSYVELFTAPVLDTMALAISSFCFLLQIVQFTVMVLLMLSRYNAINKLFSVLLKYLGVNPPISCDRKRIRLVYRCINIVSIILSTLFYGYLLFNISLDSGVLKAGLRSLIVTRMHDLYFVLRYLTVIVVQLHVLCNGGEINRLFRALNSISNALVLLANRKGYGSKLQFF</sequence>
<feature type="transmembrane region" description="Helical" evidence="6">
    <location>
        <begin position="84"/>
        <end position="102"/>
    </location>
</feature>
<evidence type="ECO:0000313" key="8">
    <source>
        <dbReference type="Proteomes" id="UP000075901"/>
    </source>
</evidence>
<keyword evidence="8" id="KW-1185">Reference proteome</keyword>
<comment type="similarity">
    <text evidence="6">Belongs to the insect chemoreceptor superfamily. Gustatory receptor (GR) family.</text>
</comment>
<evidence type="ECO:0000256" key="4">
    <source>
        <dbReference type="ARBA" id="ARBA00022989"/>
    </source>
</evidence>
<reference evidence="8" key="1">
    <citation type="submission" date="2013-09" db="EMBL/GenBank/DDBJ databases">
        <title>The Genome Sequence of Anopheles maculatus species B.</title>
        <authorList>
            <consortium name="The Broad Institute Genomics Platform"/>
            <person name="Neafsey D.E."/>
            <person name="Besansky N."/>
            <person name="Howell P."/>
            <person name="Walton C."/>
            <person name="Young S.K."/>
            <person name="Zeng Q."/>
            <person name="Gargeya S."/>
            <person name="Fitzgerald M."/>
            <person name="Haas B."/>
            <person name="Abouelleil A."/>
            <person name="Allen A.W."/>
            <person name="Alvarado L."/>
            <person name="Arachchi H.M."/>
            <person name="Berlin A.M."/>
            <person name="Chapman S.B."/>
            <person name="Gainer-Dewar J."/>
            <person name="Goldberg J."/>
            <person name="Griggs A."/>
            <person name="Gujja S."/>
            <person name="Hansen M."/>
            <person name="Howarth C."/>
            <person name="Imamovic A."/>
            <person name="Ireland A."/>
            <person name="Larimer J."/>
            <person name="McCowan C."/>
            <person name="Murphy C."/>
            <person name="Pearson M."/>
            <person name="Poon T.W."/>
            <person name="Priest M."/>
            <person name="Roberts A."/>
            <person name="Saif S."/>
            <person name="Shea T."/>
            <person name="Sisk P."/>
            <person name="Sykes S."/>
            <person name="Wortman J."/>
            <person name="Nusbaum C."/>
            <person name="Birren B."/>
        </authorList>
    </citation>
    <scope>NUCLEOTIDE SEQUENCE [LARGE SCALE GENOMIC DNA]</scope>
    <source>
        <strain evidence="8">maculatus3</strain>
    </source>
</reference>
<evidence type="ECO:0000256" key="6">
    <source>
        <dbReference type="RuleBase" id="RU363108"/>
    </source>
</evidence>
<evidence type="ECO:0000256" key="5">
    <source>
        <dbReference type="ARBA" id="ARBA00023136"/>
    </source>
</evidence>
<keyword evidence="6" id="KW-0807">Transducer</keyword>
<dbReference type="EnsemblMetazoa" id="AMAM016788-RA">
    <property type="protein sequence ID" value="AMAM016788-PA"/>
    <property type="gene ID" value="AMAM016788"/>
</dbReference>
<evidence type="ECO:0000313" key="7">
    <source>
        <dbReference type="EnsemblMetazoa" id="AMAM016788-PA"/>
    </source>
</evidence>
<dbReference type="GO" id="GO:0050909">
    <property type="term" value="P:sensory perception of taste"/>
    <property type="evidence" value="ECO:0007669"/>
    <property type="project" value="InterPro"/>
</dbReference>
<dbReference type="AlphaFoldDB" id="A0A182SZY2"/>
<keyword evidence="6" id="KW-0675">Receptor</keyword>
<dbReference type="GO" id="GO:0007165">
    <property type="term" value="P:signal transduction"/>
    <property type="evidence" value="ECO:0007669"/>
    <property type="project" value="UniProtKB-KW"/>
</dbReference>
<evidence type="ECO:0000256" key="2">
    <source>
        <dbReference type="ARBA" id="ARBA00022475"/>
    </source>
</evidence>
<evidence type="ECO:0000256" key="3">
    <source>
        <dbReference type="ARBA" id="ARBA00022692"/>
    </source>
</evidence>
<keyword evidence="4 6" id="KW-1133">Transmembrane helix</keyword>
<dbReference type="GO" id="GO:0005886">
    <property type="term" value="C:plasma membrane"/>
    <property type="evidence" value="ECO:0007669"/>
    <property type="project" value="UniProtKB-SubCell"/>
</dbReference>
<evidence type="ECO:0000256" key="1">
    <source>
        <dbReference type="ARBA" id="ARBA00004651"/>
    </source>
</evidence>
<dbReference type="VEuPathDB" id="VectorBase:AMAM016788"/>
<dbReference type="InterPro" id="IPR013604">
    <property type="entry name" value="7TM_chemorcpt"/>
</dbReference>
<dbReference type="Pfam" id="PF08395">
    <property type="entry name" value="7tm_7"/>
    <property type="match status" value="1"/>
</dbReference>
<feature type="transmembrane region" description="Helical" evidence="6">
    <location>
        <begin position="175"/>
        <end position="198"/>
    </location>
</feature>
<comment type="function">
    <text evidence="6">Gustatory receptor which mediates acceptance or avoidance behavior, depending on its substrates.</text>
</comment>
<keyword evidence="5 6" id="KW-0472">Membrane</keyword>
<proteinExistence type="inferred from homology"/>
<feature type="transmembrane region" description="Helical" evidence="6">
    <location>
        <begin position="234"/>
        <end position="256"/>
    </location>
</feature>
<keyword evidence="3 6" id="KW-0812">Transmembrane</keyword>
<organism evidence="7 8">
    <name type="scientific">Anopheles maculatus</name>
    <dbReference type="NCBI Taxonomy" id="74869"/>
    <lineage>
        <taxon>Eukaryota</taxon>
        <taxon>Metazoa</taxon>
        <taxon>Ecdysozoa</taxon>
        <taxon>Arthropoda</taxon>
        <taxon>Hexapoda</taxon>
        <taxon>Insecta</taxon>
        <taxon>Pterygota</taxon>
        <taxon>Neoptera</taxon>
        <taxon>Endopterygota</taxon>
        <taxon>Diptera</taxon>
        <taxon>Nematocera</taxon>
        <taxon>Culicoidea</taxon>
        <taxon>Culicidae</taxon>
        <taxon>Anophelinae</taxon>
        <taxon>Anopheles</taxon>
        <taxon>Anopheles maculatus group</taxon>
    </lineage>
</organism>
<reference evidence="7" key="2">
    <citation type="submission" date="2020-05" db="UniProtKB">
        <authorList>
            <consortium name="EnsemblMetazoa"/>
        </authorList>
    </citation>
    <scope>IDENTIFICATION</scope>
    <source>
        <strain evidence="7">maculatus3</strain>
    </source>
</reference>
<dbReference type="Proteomes" id="UP000075901">
    <property type="component" value="Unassembled WGS sequence"/>
</dbReference>
<keyword evidence="2 6" id="KW-1003">Cell membrane</keyword>
<comment type="subcellular location">
    <subcellularLocation>
        <location evidence="1 6">Cell membrane</location>
        <topology evidence="1 6">Multi-pass membrane protein</topology>
    </subcellularLocation>
</comment>
<comment type="caution">
    <text evidence="6">Lacks conserved residue(s) required for the propagation of feature annotation.</text>
</comment>
<feature type="transmembrane region" description="Helical" evidence="6">
    <location>
        <begin position="137"/>
        <end position="163"/>
    </location>
</feature>
<accession>A0A182SZY2</accession>
<feature type="transmembrane region" description="Helical" evidence="6">
    <location>
        <begin position="43"/>
        <end position="64"/>
    </location>
</feature>
<name>A0A182SZY2_9DIPT</name>